<dbReference type="AlphaFoldDB" id="A0A5E4X5W6"/>
<evidence type="ECO:0000313" key="2">
    <source>
        <dbReference type="Proteomes" id="UP000382577"/>
    </source>
</evidence>
<dbReference type="EMBL" id="CABPRW010000008">
    <property type="protein sequence ID" value="VVE31618.1"/>
    <property type="molecule type" value="Genomic_DNA"/>
</dbReference>
<dbReference type="Proteomes" id="UP000382577">
    <property type="component" value="Unassembled WGS sequence"/>
</dbReference>
<name>A0A5E4X5W6_9BURK</name>
<sequence length="161" mass="17377">MIQCGAVVDVQTNRALRREDGRVGNVAQDIGLGVGRDVTAEFVVVAIVGNAIAATEDARAFVDSTGDGAPRLIDYRRADMHRWVEIGPELNDPVTLAVVVNGLEMLNGALGDGAGVVFSRVADSVVHLDDGFFQRERIGVDIERRQPVFRNRDANGTAHRI</sequence>
<protein>
    <submittedName>
        <fullName evidence="1">Uncharacterized protein</fullName>
    </submittedName>
</protein>
<accession>A0A5E4X5W6</accession>
<gene>
    <name evidence="1" type="ORF">PFI31113_03641</name>
</gene>
<reference evidence="1 2" key="1">
    <citation type="submission" date="2019-08" db="EMBL/GenBank/DDBJ databases">
        <authorList>
            <person name="Peeters C."/>
        </authorList>
    </citation>
    <scope>NUCLEOTIDE SEQUENCE [LARGE SCALE GENOMIC DNA]</scope>
    <source>
        <strain evidence="1 2">LMG 31113</strain>
    </source>
</reference>
<evidence type="ECO:0000313" key="1">
    <source>
        <dbReference type="EMBL" id="VVE31618.1"/>
    </source>
</evidence>
<proteinExistence type="predicted"/>
<organism evidence="1 2">
    <name type="scientific">Pandoraea fibrosis</name>
    <dbReference type="NCBI Taxonomy" id="1891094"/>
    <lineage>
        <taxon>Bacteria</taxon>
        <taxon>Pseudomonadati</taxon>
        <taxon>Pseudomonadota</taxon>
        <taxon>Betaproteobacteria</taxon>
        <taxon>Burkholderiales</taxon>
        <taxon>Burkholderiaceae</taxon>
        <taxon>Pandoraea</taxon>
    </lineage>
</organism>